<reference evidence="2" key="1">
    <citation type="submission" date="2025-08" db="UniProtKB">
        <authorList>
            <consortium name="Ensembl"/>
        </authorList>
    </citation>
    <scope>IDENTIFICATION</scope>
</reference>
<dbReference type="AlphaFoldDB" id="A0A3Q3IYX7"/>
<name>A0A3Q3IYX7_MONAL</name>
<dbReference type="PANTHER" id="PTHR48424:SF2">
    <property type="entry name" value="DYNEIN LIGHT CHAIN"/>
    <property type="match status" value="1"/>
</dbReference>
<keyword evidence="1" id="KW-0812">Transmembrane</keyword>
<protein>
    <submittedName>
        <fullName evidence="2">Uncharacterized protein</fullName>
    </submittedName>
</protein>
<keyword evidence="1" id="KW-0472">Membrane</keyword>
<evidence type="ECO:0000313" key="3">
    <source>
        <dbReference type="Proteomes" id="UP000261600"/>
    </source>
</evidence>
<feature type="transmembrane region" description="Helical" evidence="1">
    <location>
        <begin position="51"/>
        <end position="72"/>
    </location>
</feature>
<evidence type="ECO:0000256" key="1">
    <source>
        <dbReference type="SAM" id="Phobius"/>
    </source>
</evidence>
<feature type="transmembrane region" description="Helical" evidence="1">
    <location>
        <begin position="78"/>
        <end position="98"/>
    </location>
</feature>
<organism evidence="2 3">
    <name type="scientific">Monopterus albus</name>
    <name type="common">Swamp eel</name>
    <dbReference type="NCBI Taxonomy" id="43700"/>
    <lineage>
        <taxon>Eukaryota</taxon>
        <taxon>Metazoa</taxon>
        <taxon>Chordata</taxon>
        <taxon>Craniata</taxon>
        <taxon>Vertebrata</taxon>
        <taxon>Euteleostomi</taxon>
        <taxon>Actinopterygii</taxon>
        <taxon>Neopterygii</taxon>
        <taxon>Teleostei</taxon>
        <taxon>Neoteleostei</taxon>
        <taxon>Acanthomorphata</taxon>
        <taxon>Anabantaria</taxon>
        <taxon>Synbranchiformes</taxon>
        <taxon>Synbranchidae</taxon>
        <taxon>Monopterus</taxon>
    </lineage>
</organism>
<keyword evidence="3" id="KW-1185">Reference proteome</keyword>
<sequence>MVLTRIQTKKKERLNGHLTQVEVDEMLCLVRHIAAKVPPNNTMPYSSITSVLLLMIMYLLDIGCDVLLNVVLFHCLHGRIHCILLHFIRHVCILYHCLFV</sequence>
<reference evidence="2" key="2">
    <citation type="submission" date="2025-09" db="UniProtKB">
        <authorList>
            <consortium name="Ensembl"/>
        </authorList>
    </citation>
    <scope>IDENTIFICATION</scope>
</reference>
<dbReference type="PANTHER" id="PTHR48424">
    <property type="entry name" value="DYNEIN LIGHT CHAIN-RELATED"/>
    <property type="match status" value="1"/>
</dbReference>
<dbReference type="Proteomes" id="UP000261600">
    <property type="component" value="Unplaced"/>
</dbReference>
<accession>A0A3Q3IYX7</accession>
<dbReference type="Ensembl" id="ENSMALT00000011090.1">
    <property type="protein sequence ID" value="ENSMALP00000010859.1"/>
    <property type="gene ID" value="ENSMALG00000007738.1"/>
</dbReference>
<dbReference type="STRING" id="43700.ENSMALP00000010859"/>
<proteinExistence type="predicted"/>
<keyword evidence="1" id="KW-1133">Transmembrane helix</keyword>
<evidence type="ECO:0000313" key="2">
    <source>
        <dbReference type="Ensembl" id="ENSMALP00000010859.1"/>
    </source>
</evidence>